<proteinExistence type="predicted"/>
<evidence type="ECO:0000313" key="2">
    <source>
        <dbReference type="Proteomes" id="UP000196258"/>
    </source>
</evidence>
<dbReference type="PROSITE" id="PS51257">
    <property type="entry name" value="PROKAR_LIPOPROTEIN"/>
    <property type="match status" value="1"/>
</dbReference>
<reference evidence="2" key="1">
    <citation type="submission" date="2017-04" db="EMBL/GenBank/DDBJ databases">
        <title>Function of individual gut microbiota members based on whole genome sequencing of pure cultures obtained from chicken caecum.</title>
        <authorList>
            <person name="Medvecky M."/>
            <person name="Cejkova D."/>
            <person name="Polansky O."/>
            <person name="Karasova D."/>
            <person name="Kubasova T."/>
            <person name="Cizek A."/>
            <person name="Rychlik I."/>
        </authorList>
    </citation>
    <scope>NUCLEOTIDE SEQUENCE [LARGE SCALE GENOMIC DNA]</scope>
    <source>
        <strain evidence="2">An149</strain>
    </source>
</reference>
<evidence type="ECO:0000313" key="1">
    <source>
        <dbReference type="EMBL" id="OUQ04494.1"/>
    </source>
</evidence>
<name>A0A1Y4QCS7_9FIRM</name>
<gene>
    <name evidence="1" type="ORF">B5E91_10100</name>
</gene>
<dbReference type="AlphaFoldDB" id="A0A1Y4QCS7"/>
<organism evidence="1 2">
    <name type="scientific">Thomasclavelia spiroformis</name>
    <dbReference type="NCBI Taxonomy" id="29348"/>
    <lineage>
        <taxon>Bacteria</taxon>
        <taxon>Bacillati</taxon>
        <taxon>Bacillota</taxon>
        <taxon>Erysipelotrichia</taxon>
        <taxon>Erysipelotrichales</taxon>
        <taxon>Coprobacillaceae</taxon>
        <taxon>Thomasclavelia</taxon>
    </lineage>
</organism>
<protein>
    <submittedName>
        <fullName evidence="1">Uncharacterized protein</fullName>
    </submittedName>
</protein>
<dbReference type="RefSeq" id="WP_087257309.1">
    <property type="nucleotide sequence ID" value="NZ_NFKY01000008.1"/>
</dbReference>
<accession>A0A1Y4QCS7</accession>
<dbReference type="EMBL" id="NFLB01000011">
    <property type="protein sequence ID" value="OUQ04494.1"/>
    <property type="molecule type" value="Genomic_DNA"/>
</dbReference>
<comment type="caution">
    <text evidence="1">The sequence shown here is derived from an EMBL/GenBank/DDBJ whole genome shotgun (WGS) entry which is preliminary data.</text>
</comment>
<dbReference type="Proteomes" id="UP000196258">
    <property type="component" value="Unassembled WGS sequence"/>
</dbReference>
<sequence>MDNIKNNLILKKILLIICILIMTVGCQSKAVETSKNEKTTISDNHILHVSLNDDENALSSIYLMSEDNEFSSTFISKYDIGAHSKSYKIIIKSEYQEMIEYLDMNMPSSSTVTSLYITMDNYTFIVALFNETELVSRQTFDISKYNQESENFVCKSSTNNKISAIGSNQRLENDLIVYDTTLVMVHGDEEWNEDNEEQIRLSVTLEEQ</sequence>